<reference evidence="2 3" key="1">
    <citation type="submission" date="2019-05" db="EMBL/GenBank/DDBJ databases">
        <title>Arcobacter cibarius and Arcobacter thereius providing challenges in identification an antibiotic susceptibility and Quinolone resistance.</title>
        <authorList>
            <person name="Busch A."/>
            <person name="Hanel I."/>
            <person name="Hotzel H."/>
            <person name="Tomaso H."/>
        </authorList>
    </citation>
    <scope>NUCLEOTIDE SEQUENCE [LARGE SCALE GENOMIC DNA]</scope>
    <source>
        <strain evidence="2 3">17CS1191_2</strain>
    </source>
</reference>
<feature type="coiled-coil region" evidence="1">
    <location>
        <begin position="11"/>
        <end position="45"/>
    </location>
</feature>
<accession>A0A5R9H546</accession>
<evidence type="ECO:0000313" key="3">
    <source>
        <dbReference type="Proteomes" id="UP000308001"/>
    </source>
</evidence>
<dbReference type="AlphaFoldDB" id="A0A5R9H546"/>
<comment type="caution">
    <text evidence="2">The sequence shown here is derived from an EMBL/GenBank/DDBJ whole genome shotgun (WGS) entry which is preliminary data.</text>
</comment>
<organism evidence="2 3">
    <name type="scientific">Aliarcobacter thereius</name>
    <dbReference type="NCBI Taxonomy" id="544718"/>
    <lineage>
        <taxon>Bacteria</taxon>
        <taxon>Pseudomonadati</taxon>
        <taxon>Campylobacterota</taxon>
        <taxon>Epsilonproteobacteria</taxon>
        <taxon>Campylobacterales</taxon>
        <taxon>Arcobacteraceae</taxon>
        <taxon>Aliarcobacter</taxon>
    </lineage>
</organism>
<dbReference type="EMBL" id="VBUF01000002">
    <property type="protein sequence ID" value="TLS72500.1"/>
    <property type="molecule type" value="Genomic_DNA"/>
</dbReference>
<proteinExistence type="predicted"/>
<evidence type="ECO:0000256" key="1">
    <source>
        <dbReference type="SAM" id="Coils"/>
    </source>
</evidence>
<dbReference type="RefSeq" id="WP_138142778.1">
    <property type="nucleotide sequence ID" value="NZ_VBUF01000002.1"/>
</dbReference>
<protein>
    <submittedName>
        <fullName evidence="2">Uncharacterized protein</fullName>
    </submittedName>
</protein>
<dbReference type="Proteomes" id="UP000308001">
    <property type="component" value="Unassembled WGS sequence"/>
</dbReference>
<keyword evidence="1" id="KW-0175">Coiled coil</keyword>
<gene>
    <name evidence="2" type="ORF">FE246_03680</name>
</gene>
<name>A0A5R9H546_9BACT</name>
<evidence type="ECO:0000313" key="2">
    <source>
        <dbReference type="EMBL" id="TLS72500.1"/>
    </source>
</evidence>
<sequence>MEKKTMQQRRIDFYQDEINVLESHLKELKEELKEEREMRRFETHHIKEMFTHLNDKEKEEYGHFLLFLEEV</sequence>